<dbReference type="EC" id="1.4.3.-" evidence="7"/>
<feature type="domain" description="Copper amine oxidase catalytic" evidence="10">
    <location>
        <begin position="359"/>
        <end position="788"/>
    </location>
</feature>
<protein>
    <recommendedName>
        <fullName evidence="7">Amine oxidase</fullName>
        <ecNumber evidence="7">1.4.3.-</ecNumber>
    </recommendedName>
</protein>
<organism evidence="13 14">
    <name type="scientific">Hohenbuehelia grisea</name>
    <dbReference type="NCBI Taxonomy" id="104357"/>
    <lineage>
        <taxon>Eukaryota</taxon>
        <taxon>Fungi</taxon>
        <taxon>Dikarya</taxon>
        <taxon>Basidiomycota</taxon>
        <taxon>Agaricomycotina</taxon>
        <taxon>Agaricomycetes</taxon>
        <taxon>Agaricomycetidae</taxon>
        <taxon>Agaricales</taxon>
        <taxon>Pleurotineae</taxon>
        <taxon>Pleurotaceae</taxon>
        <taxon>Hohenbuehelia</taxon>
    </lineage>
</organism>
<keyword evidence="6 7" id="KW-0186">Copper</keyword>
<evidence type="ECO:0000256" key="3">
    <source>
        <dbReference type="ARBA" id="ARBA00022723"/>
    </source>
</evidence>
<keyword evidence="14" id="KW-1185">Reference proteome</keyword>
<dbReference type="SUPFAM" id="SSF49998">
    <property type="entry name" value="Amine oxidase catalytic domain"/>
    <property type="match status" value="1"/>
</dbReference>
<dbReference type="Proteomes" id="UP001556367">
    <property type="component" value="Unassembled WGS sequence"/>
</dbReference>
<dbReference type="PRINTS" id="PR00766">
    <property type="entry name" value="CUDAOXIDASE"/>
</dbReference>
<dbReference type="InterPro" id="IPR015328">
    <property type="entry name" value="DUF1965"/>
</dbReference>
<evidence type="ECO:0000256" key="8">
    <source>
        <dbReference type="SAM" id="MobiDB-lite"/>
    </source>
</evidence>
<dbReference type="Pfam" id="PF09248">
    <property type="entry name" value="DUF1965"/>
    <property type="match status" value="1"/>
</dbReference>
<evidence type="ECO:0000313" key="14">
    <source>
        <dbReference type="Proteomes" id="UP001556367"/>
    </source>
</evidence>
<dbReference type="PANTHER" id="PTHR10638">
    <property type="entry name" value="COPPER AMINE OXIDASE"/>
    <property type="match status" value="1"/>
</dbReference>
<comment type="caution">
    <text evidence="13">The sequence shown here is derived from an EMBL/GenBank/DDBJ whole genome shotgun (WGS) entry which is preliminary data.</text>
</comment>
<evidence type="ECO:0000313" key="13">
    <source>
        <dbReference type="EMBL" id="KAL0950332.1"/>
    </source>
</evidence>
<dbReference type="InterPro" id="IPR016182">
    <property type="entry name" value="Cu_amine_oxidase_N-reg"/>
</dbReference>
<comment type="similarity">
    <text evidence="2 7">Belongs to the copper/topaquinone oxidase family.</text>
</comment>
<keyword evidence="3 7" id="KW-0479">Metal-binding</keyword>
<dbReference type="InterPro" id="IPR015800">
    <property type="entry name" value="Cu_amine_oxidase_N2"/>
</dbReference>
<dbReference type="Gene3D" id="3.10.450.40">
    <property type="match status" value="2"/>
</dbReference>
<keyword evidence="5 7" id="KW-0560">Oxidoreductase</keyword>
<evidence type="ECO:0000256" key="6">
    <source>
        <dbReference type="ARBA" id="ARBA00023008"/>
    </source>
</evidence>
<evidence type="ECO:0000259" key="10">
    <source>
        <dbReference type="Pfam" id="PF01179"/>
    </source>
</evidence>
<feature type="region of interest" description="Disordered" evidence="8">
    <location>
        <begin position="321"/>
        <end position="342"/>
    </location>
</feature>
<comment type="cofactor">
    <cofactor evidence="7">
        <name>Cu cation</name>
        <dbReference type="ChEBI" id="CHEBI:23378"/>
    </cofactor>
    <text evidence="7">Contains 1 topaquinone per subunit.</text>
</comment>
<dbReference type="Gene3D" id="2.70.98.20">
    <property type="entry name" value="Copper amine oxidase, catalytic domain"/>
    <property type="match status" value="1"/>
</dbReference>
<evidence type="ECO:0000259" key="11">
    <source>
        <dbReference type="Pfam" id="PF02727"/>
    </source>
</evidence>
<evidence type="ECO:0000256" key="7">
    <source>
        <dbReference type="RuleBase" id="RU000672"/>
    </source>
</evidence>
<proteinExistence type="inferred from homology"/>
<dbReference type="InterPro" id="IPR036460">
    <property type="entry name" value="Cu_amine_oxidase_C_sf"/>
</dbReference>
<evidence type="ECO:0000259" key="12">
    <source>
        <dbReference type="Pfam" id="PF09248"/>
    </source>
</evidence>
<evidence type="ECO:0000256" key="1">
    <source>
        <dbReference type="ARBA" id="ARBA00001935"/>
    </source>
</evidence>
<evidence type="ECO:0000256" key="4">
    <source>
        <dbReference type="ARBA" id="ARBA00022772"/>
    </source>
</evidence>
<feature type="domain" description="Copper amine oxidase N2-terminal" evidence="11">
    <location>
        <begin position="120"/>
        <end position="183"/>
    </location>
</feature>
<reference evidence="14" key="1">
    <citation type="submission" date="2024-06" db="EMBL/GenBank/DDBJ databases">
        <title>Multi-omics analyses provide insights into the biosynthesis of the anticancer antibiotic pleurotin in Hohenbuehelia grisea.</title>
        <authorList>
            <person name="Weaver J.A."/>
            <person name="Alberti F."/>
        </authorList>
    </citation>
    <scope>NUCLEOTIDE SEQUENCE [LARGE SCALE GENOMIC DNA]</scope>
    <source>
        <strain evidence="14">T-177</strain>
    </source>
</reference>
<dbReference type="EMBL" id="JASNQZ010000012">
    <property type="protein sequence ID" value="KAL0950332.1"/>
    <property type="molecule type" value="Genomic_DNA"/>
</dbReference>
<evidence type="ECO:0000256" key="5">
    <source>
        <dbReference type="ARBA" id="ARBA00023002"/>
    </source>
</evidence>
<keyword evidence="4 7" id="KW-0801">TPQ</keyword>
<dbReference type="Pfam" id="PF01179">
    <property type="entry name" value="Cu_amine_oxid"/>
    <property type="match status" value="1"/>
</dbReference>
<evidence type="ECO:0000256" key="2">
    <source>
        <dbReference type="ARBA" id="ARBA00007983"/>
    </source>
</evidence>
<dbReference type="InterPro" id="IPR000269">
    <property type="entry name" value="Cu_amine_oxidase"/>
</dbReference>
<sequence>MDLYEIVKERSSSLHSVGAHQIASSHRRRTYWILVVAGALSTVFLFYHTVHLGFLPETSPRIPGAPSDPSRIPLKQCPNVLPRRAKPPAPINLWAPLNSTEIRDVNTYLHSSGLELNLTAESPSLSDNHIFLIELLPPPKAAALAYLSSVSAETAPERYAHAIIHAGASSPPVIKDYTVGPLPIGPRTTLRSRDVYHLKEIPYNARGMSWGSELGKLFGQVLPPLADAMQTLLGGVAVGLPNDTLVAGASAPWGFDGSFRRTWLSWKRNTAGSWLNPLNFYLYVDFSGTDPSLWKILKLVYSGQVFSTTDDFLEAFHNGTLTPVPDDPDTTNPSPHPWSSRHRPNTTFSLDLDHIPGPRSVSFSGLRFRVDEELKYISWMGWGLYVGFDRDMGLSLWDIRLRGERIIYQLAPQDALAQYAGTNPFQATTAWTDRFFGMGSNVRPLMRGYDCPHEAVYLPVTLYTAGVASGNGARVMTIERAICVFEMDTGRPLTRHSGYTDGEFGAVKSYSLTVRTITTVGNYDYPLDSDHCPHRYPTITVFDYIFLLDGTVEVRVSASGYLQGAYYLPEEASYGTRIHHNTMGSLHDHVINFKVDIDILGTENSFLRTYITQETVTQPWYDDDWGDEIIQAKVTREYVETEDDSRVKYPNNLQGSFAVVNQEAKNSWDTVRGYAIHPGLNPIHNTVVGSKRLLNNANWAKYNLAISKHKESEPSSSTMWNMNLPGTPPVNFDKFFDGENITQKDLVAWVNVGMHHLPQTEDAPNTRTSLATSSFFIAPLNYFDSDISMDSLNAVLIAPPSSPGGKYGHDDYGVDQGLMCIPDAPLPFDYIDISAVGMDGRPVGPEELARMKHVRDAPHRIVVE</sequence>
<comment type="PTM">
    <text evidence="7">Topaquinone (TPQ) is generated by copper-dependent autoxidation of a specific tyrosyl residue.</text>
</comment>
<feature type="domain" description="DUF1965" evidence="12">
    <location>
        <begin position="275"/>
        <end position="318"/>
    </location>
</feature>
<keyword evidence="9" id="KW-1133">Transmembrane helix</keyword>
<accession>A0ABR3J3X3</accession>
<dbReference type="SUPFAM" id="SSF54416">
    <property type="entry name" value="Amine oxidase N-terminal region"/>
    <property type="match status" value="2"/>
</dbReference>
<comment type="cofactor">
    <cofactor evidence="1">
        <name>Cu cation</name>
        <dbReference type="ChEBI" id="CHEBI:23378"/>
    </cofactor>
</comment>
<dbReference type="PANTHER" id="PTHR10638:SF20">
    <property type="entry name" value="AMINE OXIDASE"/>
    <property type="match status" value="1"/>
</dbReference>
<keyword evidence="9" id="KW-0812">Transmembrane</keyword>
<name>A0ABR3J3X3_9AGAR</name>
<feature type="transmembrane region" description="Helical" evidence="9">
    <location>
        <begin position="31"/>
        <end position="50"/>
    </location>
</feature>
<dbReference type="Pfam" id="PF02727">
    <property type="entry name" value="Cu_amine_oxidN2"/>
    <property type="match status" value="1"/>
</dbReference>
<evidence type="ECO:0000256" key="9">
    <source>
        <dbReference type="SAM" id="Phobius"/>
    </source>
</evidence>
<gene>
    <name evidence="13" type="ORF">HGRIS_010303</name>
</gene>
<dbReference type="InterPro" id="IPR015798">
    <property type="entry name" value="Cu_amine_oxidase_C"/>
</dbReference>
<keyword evidence="9" id="KW-0472">Membrane</keyword>